<name>A0A1B9F3M3_9BACT</name>
<keyword evidence="3" id="KW-1185">Reference proteome</keyword>
<dbReference type="Gene3D" id="1.10.1130.20">
    <property type="match status" value="1"/>
</dbReference>
<keyword evidence="1" id="KW-1133">Transmembrane helix</keyword>
<dbReference type="EMBL" id="MAGO01000011">
    <property type="protein sequence ID" value="OCC14537.1"/>
    <property type="molecule type" value="Genomic_DNA"/>
</dbReference>
<gene>
    <name evidence="2" type="ORF">DBT_2079</name>
</gene>
<organism evidence="2 3">
    <name type="scientific">Dissulfuribacter thermophilus</name>
    <dbReference type="NCBI Taxonomy" id="1156395"/>
    <lineage>
        <taxon>Bacteria</taxon>
        <taxon>Pseudomonadati</taxon>
        <taxon>Thermodesulfobacteriota</taxon>
        <taxon>Dissulfuribacteria</taxon>
        <taxon>Dissulfuribacterales</taxon>
        <taxon>Dissulfuribacteraceae</taxon>
        <taxon>Dissulfuribacter</taxon>
    </lineage>
</organism>
<evidence type="ECO:0000313" key="2">
    <source>
        <dbReference type="EMBL" id="OCC14537.1"/>
    </source>
</evidence>
<evidence type="ECO:0000313" key="3">
    <source>
        <dbReference type="Proteomes" id="UP000093080"/>
    </source>
</evidence>
<dbReference type="PATRIC" id="fig|1156395.6.peg.2104"/>
<dbReference type="STRING" id="1156395.DBT_2079"/>
<accession>A0A1B9F3M3</accession>
<sequence>MDQQKIHPEQGKKRSNLYTVLFIGVCAIILIVLFKAPPETTKKLPYDEIHQKFYPMGKKEAEKFCPSCHDQDKIAPLPKDHPPKYRCLFCHKKEKPQ</sequence>
<dbReference type="AlphaFoldDB" id="A0A1B9F3M3"/>
<dbReference type="SUPFAM" id="SSF48695">
    <property type="entry name" value="Multiheme cytochromes"/>
    <property type="match status" value="1"/>
</dbReference>
<keyword evidence="1" id="KW-0472">Membrane</keyword>
<dbReference type="Proteomes" id="UP000093080">
    <property type="component" value="Unassembled WGS sequence"/>
</dbReference>
<proteinExistence type="predicted"/>
<reference evidence="2 3" key="1">
    <citation type="submission" date="2016-06" db="EMBL/GenBank/DDBJ databases">
        <title>Respiratory ammonification of nitrate coupled to the oxidation of elemental sulfur in deep-sea autotrophic thermophilic bacteria.</title>
        <authorList>
            <person name="Slobodkina G.B."/>
            <person name="Mardanov A.V."/>
            <person name="Ravin N.V."/>
            <person name="Frolova A.A."/>
            <person name="Viryasiv M.B."/>
            <person name="Chernyh N.A."/>
            <person name="Bonch-Osmolovskaya E.A."/>
            <person name="Slobodkin A.I."/>
        </authorList>
    </citation>
    <scope>NUCLEOTIDE SEQUENCE [LARGE SCALE GENOMIC DNA]</scope>
    <source>
        <strain evidence="2 3">S69</strain>
    </source>
</reference>
<comment type="caution">
    <text evidence="2">The sequence shown here is derived from an EMBL/GenBank/DDBJ whole genome shotgun (WGS) entry which is preliminary data.</text>
</comment>
<keyword evidence="1" id="KW-0812">Transmembrane</keyword>
<protein>
    <submittedName>
        <fullName evidence="2">Uncharacterized protein</fullName>
    </submittedName>
</protein>
<feature type="transmembrane region" description="Helical" evidence="1">
    <location>
        <begin position="17"/>
        <end position="34"/>
    </location>
</feature>
<dbReference type="InterPro" id="IPR036280">
    <property type="entry name" value="Multihaem_cyt_sf"/>
</dbReference>
<evidence type="ECO:0000256" key="1">
    <source>
        <dbReference type="SAM" id="Phobius"/>
    </source>
</evidence>